<dbReference type="Gene3D" id="3.90.470.20">
    <property type="entry name" value="4'-phosphopantetheinyl transferase domain"/>
    <property type="match status" value="2"/>
</dbReference>
<dbReference type="STRING" id="45067.Llan_0500"/>
<evidence type="ECO:0000256" key="1">
    <source>
        <dbReference type="ARBA" id="ARBA00010990"/>
    </source>
</evidence>
<evidence type="ECO:0000259" key="4">
    <source>
        <dbReference type="Pfam" id="PF22624"/>
    </source>
</evidence>
<name>A0A0W0VWR6_9GAMM</name>
<dbReference type="InterPro" id="IPR050559">
    <property type="entry name" value="P-Pant_transferase_sf"/>
</dbReference>
<dbReference type="GO" id="GO:0005829">
    <property type="term" value="C:cytosol"/>
    <property type="evidence" value="ECO:0007669"/>
    <property type="project" value="TreeGrafter"/>
</dbReference>
<dbReference type="EMBL" id="LNYI01000010">
    <property type="protein sequence ID" value="KTD24361.1"/>
    <property type="molecule type" value="Genomic_DNA"/>
</dbReference>
<sequence length="243" mass="27509">MSLFESMPIDDCHLQLARIDIWEFPLDLLPETAISLLDEKERAQANRFYFSHHQRRFTVAHAMLRAILARYLGESADALVITYGPHGKPQVRNSCHLEFNLSHSGDLALLAIGQHLPLGIDLEFFSARPYEGIAKYLFSKNEVAAFCSLPNYLTPVAFFHLWTQKEAFIKACGLGLSYPTKTFSVPVIMPPTNSRVADSLHQTEWQITSFMPKAGCCAALCFHPEVQQIRYEIVNPLAFLHTK</sequence>
<proteinExistence type="inferred from homology"/>
<dbReference type="OrthoDB" id="9808281at2"/>
<dbReference type="GO" id="GO:0000287">
    <property type="term" value="F:magnesium ion binding"/>
    <property type="evidence" value="ECO:0007669"/>
    <property type="project" value="InterPro"/>
</dbReference>
<feature type="domain" description="4'-phosphopantetheinyl transferase" evidence="3">
    <location>
        <begin position="117"/>
        <end position="190"/>
    </location>
</feature>
<dbReference type="SUPFAM" id="SSF56214">
    <property type="entry name" value="4'-phosphopantetheinyl transferase"/>
    <property type="match status" value="2"/>
</dbReference>
<evidence type="ECO:0000256" key="2">
    <source>
        <dbReference type="ARBA" id="ARBA00022679"/>
    </source>
</evidence>
<comment type="caution">
    <text evidence="5">The sequence shown here is derived from an EMBL/GenBank/DDBJ whole genome shotgun (WGS) entry which is preliminary data.</text>
</comment>
<dbReference type="Pfam" id="PF22624">
    <property type="entry name" value="AASDHPPT_N"/>
    <property type="match status" value="1"/>
</dbReference>
<dbReference type="InterPro" id="IPR008278">
    <property type="entry name" value="4-PPantetheinyl_Trfase_dom"/>
</dbReference>
<dbReference type="PANTHER" id="PTHR12215:SF10">
    <property type="entry name" value="L-AMINOADIPATE-SEMIALDEHYDE DEHYDROGENASE-PHOSPHOPANTETHEINYL TRANSFERASE"/>
    <property type="match status" value="1"/>
</dbReference>
<dbReference type="Proteomes" id="UP000054869">
    <property type="component" value="Unassembled WGS sequence"/>
</dbReference>
<dbReference type="GO" id="GO:0008897">
    <property type="term" value="F:holo-[acyl-carrier-protein] synthase activity"/>
    <property type="evidence" value="ECO:0007669"/>
    <property type="project" value="InterPro"/>
</dbReference>
<dbReference type="GO" id="GO:0019878">
    <property type="term" value="P:lysine biosynthetic process via aminoadipic acid"/>
    <property type="evidence" value="ECO:0007669"/>
    <property type="project" value="TreeGrafter"/>
</dbReference>
<evidence type="ECO:0000259" key="3">
    <source>
        <dbReference type="Pfam" id="PF01648"/>
    </source>
</evidence>
<accession>A0A0W0VWR6</accession>
<keyword evidence="2 5" id="KW-0808">Transferase</keyword>
<keyword evidence="6" id="KW-1185">Reference proteome</keyword>
<dbReference type="AlphaFoldDB" id="A0A0W0VWR6"/>
<dbReference type="RefSeq" id="WP_028373067.1">
    <property type="nucleotide sequence ID" value="NZ_CAAAJD010000009.1"/>
</dbReference>
<comment type="similarity">
    <text evidence="1">Belongs to the P-Pant transferase superfamily. Gsp/Sfp/HetI/AcpT family.</text>
</comment>
<dbReference type="Pfam" id="PF01648">
    <property type="entry name" value="ACPS"/>
    <property type="match status" value="1"/>
</dbReference>
<organism evidence="5 6">
    <name type="scientific">Legionella lansingensis</name>
    <dbReference type="NCBI Taxonomy" id="45067"/>
    <lineage>
        <taxon>Bacteria</taxon>
        <taxon>Pseudomonadati</taxon>
        <taxon>Pseudomonadota</taxon>
        <taxon>Gammaproteobacteria</taxon>
        <taxon>Legionellales</taxon>
        <taxon>Legionellaceae</taxon>
        <taxon>Legionella</taxon>
    </lineage>
</organism>
<dbReference type="PATRIC" id="fig|45067.4.peg.525"/>
<evidence type="ECO:0000313" key="6">
    <source>
        <dbReference type="Proteomes" id="UP000054869"/>
    </source>
</evidence>
<gene>
    <name evidence="5" type="ORF">Llan_0500</name>
</gene>
<evidence type="ECO:0000313" key="5">
    <source>
        <dbReference type="EMBL" id="KTD24361.1"/>
    </source>
</evidence>
<dbReference type="PANTHER" id="PTHR12215">
    <property type="entry name" value="PHOSPHOPANTETHEINE TRANSFERASE"/>
    <property type="match status" value="1"/>
</dbReference>
<dbReference type="eggNOG" id="COG2091">
    <property type="taxonomic scope" value="Bacteria"/>
</dbReference>
<feature type="domain" description="4'-phosphopantetheinyl transferase N-terminal" evidence="4">
    <location>
        <begin position="32"/>
        <end position="111"/>
    </location>
</feature>
<protein>
    <submittedName>
        <fullName evidence="5">Phosphopantetheinyl transferase</fullName>
    </submittedName>
</protein>
<reference evidence="5 6" key="1">
    <citation type="submission" date="2015-11" db="EMBL/GenBank/DDBJ databases">
        <title>Genomic analysis of 38 Legionella species identifies large and diverse effector repertoires.</title>
        <authorList>
            <person name="Burstein D."/>
            <person name="Amaro F."/>
            <person name="Zusman T."/>
            <person name="Lifshitz Z."/>
            <person name="Cohen O."/>
            <person name="Gilbert J.A."/>
            <person name="Pupko T."/>
            <person name="Shuman H.A."/>
            <person name="Segal G."/>
        </authorList>
    </citation>
    <scope>NUCLEOTIDE SEQUENCE [LARGE SCALE GENOMIC DNA]</scope>
    <source>
        <strain evidence="5 6">ATCC 49751</strain>
    </source>
</reference>
<dbReference type="InterPro" id="IPR037143">
    <property type="entry name" value="4-PPantetheinyl_Trfase_dom_sf"/>
</dbReference>
<dbReference type="InterPro" id="IPR055066">
    <property type="entry name" value="AASDHPPT_N"/>
</dbReference>